<name>T2SSF4_HELPX</name>
<organism evidence="1 2">
    <name type="scientific">Helicobacter pylori PZ5056</name>
    <dbReference type="NCBI Taxonomy" id="1337393"/>
    <lineage>
        <taxon>Bacteria</taxon>
        <taxon>Pseudomonadati</taxon>
        <taxon>Campylobacterota</taxon>
        <taxon>Epsilonproteobacteria</taxon>
        <taxon>Campylobacterales</taxon>
        <taxon>Helicobacteraceae</taxon>
        <taxon>Helicobacter</taxon>
    </lineage>
</organism>
<gene>
    <name evidence="1" type="ORF">L933_07120</name>
</gene>
<proteinExistence type="predicted"/>
<sequence length="45" mass="5374">MNNVLVYLAKTKSHELLEGYFNRCKTLHQTKQQRYKTESISTKQD</sequence>
<evidence type="ECO:0000313" key="2">
    <source>
        <dbReference type="Proteomes" id="UP000015834"/>
    </source>
</evidence>
<reference evidence="1 2" key="1">
    <citation type="journal article" date="2013" name="Genome Announc.">
        <title>Draft Genome Sequences of Helicobacter pylori Strains Isolated from Regions of Low and High Gastric Cancer Risk in Colombia.</title>
        <authorList>
            <person name="Sheh A."/>
            <person name="Piazuelo M.B."/>
            <person name="Wilson K.T."/>
            <person name="Correa P."/>
            <person name="Fox J.G."/>
        </authorList>
    </citation>
    <scope>NUCLEOTIDE SEQUENCE [LARGE SCALE GENOMIC DNA]</scope>
    <source>
        <strain evidence="1 2">PZ5056</strain>
    </source>
</reference>
<dbReference type="Proteomes" id="UP000015834">
    <property type="component" value="Unassembled WGS sequence"/>
</dbReference>
<dbReference type="EMBL" id="ASYU01000254">
    <property type="protein sequence ID" value="EQD95631.1"/>
    <property type="molecule type" value="Genomic_DNA"/>
</dbReference>
<evidence type="ECO:0000313" key="1">
    <source>
        <dbReference type="EMBL" id="EQD95631.1"/>
    </source>
</evidence>
<protein>
    <submittedName>
        <fullName evidence="1">Uncharacterized protein</fullName>
    </submittedName>
</protein>
<accession>T2SSF4</accession>
<dbReference type="PATRIC" id="fig|1337393.3.peg.1303"/>
<dbReference type="AlphaFoldDB" id="T2SSF4"/>
<comment type="caution">
    <text evidence="1">The sequence shown here is derived from an EMBL/GenBank/DDBJ whole genome shotgun (WGS) entry which is preliminary data.</text>
</comment>